<dbReference type="GO" id="GO:0005576">
    <property type="term" value="C:extracellular region"/>
    <property type="evidence" value="ECO:0007669"/>
    <property type="project" value="TreeGrafter"/>
</dbReference>
<organism evidence="7 8">
    <name type="scientific">Pseudobacteroides cellulosolvens ATCC 35603 = DSM 2933</name>
    <dbReference type="NCBI Taxonomy" id="398512"/>
    <lineage>
        <taxon>Bacteria</taxon>
        <taxon>Bacillati</taxon>
        <taxon>Bacillota</taxon>
        <taxon>Clostridia</taxon>
        <taxon>Eubacteriales</taxon>
        <taxon>Oscillospiraceae</taxon>
        <taxon>Pseudobacteroides</taxon>
    </lineage>
</organism>
<evidence type="ECO:0000256" key="3">
    <source>
        <dbReference type="ARBA" id="ARBA00022989"/>
    </source>
</evidence>
<feature type="transmembrane region" description="Helical" evidence="6">
    <location>
        <begin position="71"/>
        <end position="92"/>
    </location>
</feature>
<dbReference type="GO" id="GO:0016020">
    <property type="term" value="C:membrane"/>
    <property type="evidence" value="ECO:0007669"/>
    <property type="project" value="InterPro"/>
</dbReference>
<dbReference type="Pfam" id="PF03699">
    <property type="entry name" value="UPF0182"/>
    <property type="match status" value="1"/>
</dbReference>
<keyword evidence="1" id="KW-1003">Cell membrane</keyword>
<evidence type="ECO:0000256" key="2">
    <source>
        <dbReference type="ARBA" id="ARBA00022692"/>
    </source>
</evidence>
<feature type="transmembrane region" description="Helical" evidence="6">
    <location>
        <begin position="112"/>
        <end position="132"/>
    </location>
</feature>
<keyword evidence="4 6" id="KW-0472">Membrane</keyword>
<comment type="caution">
    <text evidence="7">The sequence shown here is derived from an EMBL/GenBank/DDBJ whole genome shotgun (WGS) entry which is preliminary data.</text>
</comment>
<evidence type="ECO:0000313" key="7">
    <source>
        <dbReference type="EMBL" id="KNY25772.1"/>
    </source>
</evidence>
<evidence type="ECO:0000256" key="6">
    <source>
        <dbReference type="SAM" id="Phobius"/>
    </source>
</evidence>
<feature type="transmembrane region" description="Helical" evidence="6">
    <location>
        <begin position="26"/>
        <end position="50"/>
    </location>
</feature>
<evidence type="ECO:0000313" key="8">
    <source>
        <dbReference type="Proteomes" id="UP000036923"/>
    </source>
</evidence>
<feature type="region of interest" description="Disordered" evidence="5">
    <location>
        <begin position="865"/>
        <end position="898"/>
    </location>
</feature>
<keyword evidence="2 6" id="KW-0812">Transmembrane</keyword>
<proteinExistence type="predicted"/>
<dbReference type="EMBL" id="LGTC01000001">
    <property type="protein sequence ID" value="KNY25772.1"/>
    <property type="molecule type" value="Genomic_DNA"/>
</dbReference>
<evidence type="ECO:0000256" key="5">
    <source>
        <dbReference type="SAM" id="MobiDB-lite"/>
    </source>
</evidence>
<feature type="transmembrane region" description="Helical" evidence="6">
    <location>
        <begin position="295"/>
        <end position="315"/>
    </location>
</feature>
<dbReference type="eggNOG" id="COG1615">
    <property type="taxonomic scope" value="Bacteria"/>
</dbReference>
<gene>
    <name evidence="7" type="ORF">Bccel_1032</name>
</gene>
<feature type="compositionally biased region" description="Basic and acidic residues" evidence="5">
    <location>
        <begin position="870"/>
        <end position="891"/>
    </location>
</feature>
<dbReference type="RefSeq" id="WP_242853103.1">
    <property type="nucleotide sequence ID" value="NZ_JQKC01000013.1"/>
</dbReference>
<evidence type="ECO:0000256" key="4">
    <source>
        <dbReference type="ARBA" id="ARBA00023136"/>
    </source>
</evidence>
<feature type="transmembrane region" description="Helical" evidence="6">
    <location>
        <begin position="209"/>
        <end position="227"/>
    </location>
</feature>
<sequence>MDINEFNNFYDRNEFRNTAKKLKGRLIAVIAVFAVVVGLIVAAGIYLDIIQLNEIGKKLSSIYIKNIQYKLIFSVFTFILIFAAISVTNIFIKRVLFKFLKKNGTQSNIKFPNYSIAAVIGLLGAFITRNFFFQKALTFFNSEAFNLKDPLFSKDVGYYIFQRPFLISIYDFILYLWIFVIFYTIAYYLISLILVYSNVSLEDLKFKSLIRHNIINVSIFFLIKAVSYTFEKEGLLFGSFANVRGVGSVLGAGYIANNIWKLYFTIAPFLLLAIVAVTFFFVWRGKLKSAGFSIAIYPAVWIVVSIIAAITQVAYVKPDEINAEGKYLKNNMTMTRKAYNIDNIESYPFKLEPLKPEIIARNKETVDNIRVVDYKATLDSNKQLQGLTNFYSFHEGDIINYNINGKETPVFISAREINKDLLQSKSYTNMMFKYTHGYGIVMNPINRFTREGQSDFIISGLQNEETELKINEPRIYYGELTKDYVVVNPAQEGKLKETDYDGKTEVSYDTQNGGGIKLGFLNKVLFALRFHDYNFLVSSNISSNSKLLLNRQVVERAQKAVPFLRVDNDPYILLTDDGKLKWILDAYTTTNLFPYSQDFGGFNYIRNSVKIIIDAYTGATDYYIIDNNDPIIKVYNKIYPGIFNSMDKLPEFLKQHMRYPEYLFKLQTEVLKKYHINPDSEQNITNFYGGQDLWKLASIPDKESGEEVLEPYYNMIKLPGKFGKNEELILMRPFTPSGERHNLGSWLSVRNSMENYGQLIQFTFPNEAQNIFGPYQVEVKINQIDSISKDITLWSQSGSAVFKGNLLVIPIENSILYVEPIYIRSTGNAIPEVRRIITGYQEGNEFRYGIGTDLRSALNNMFSANPATVTDDKTDTTTDNKDAGNDNEDKPSQNVGDKQQVIDQILSKYDVLKKQMDELDKLMQDLR</sequence>
<dbReference type="Proteomes" id="UP000036923">
    <property type="component" value="Unassembled WGS sequence"/>
</dbReference>
<name>A0A0L6JK87_9FIRM</name>
<feature type="transmembrane region" description="Helical" evidence="6">
    <location>
        <begin position="262"/>
        <end position="283"/>
    </location>
</feature>
<dbReference type="InterPro" id="IPR005372">
    <property type="entry name" value="UPF0182"/>
</dbReference>
<accession>A0A0L6JK87</accession>
<dbReference type="PANTHER" id="PTHR39344:SF1">
    <property type="entry name" value="UPF0182 PROTEIN SLL1060"/>
    <property type="match status" value="1"/>
</dbReference>
<keyword evidence="3 6" id="KW-1133">Transmembrane helix</keyword>
<dbReference type="AlphaFoldDB" id="A0A0L6JK87"/>
<keyword evidence="8" id="KW-1185">Reference proteome</keyword>
<dbReference type="STRING" id="398512.Bccel_1032"/>
<dbReference type="PATRIC" id="fig|398512.5.peg.1070"/>
<reference evidence="8" key="1">
    <citation type="submission" date="2015-07" db="EMBL/GenBank/DDBJ databases">
        <title>Near-Complete Genome Sequence of the Cellulolytic Bacterium Bacteroides (Pseudobacteroides) cellulosolvens ATCC 35603.</title>
        <authorList>
            <person name="Dassa B."/>
            <person name="Utturkar S.M."/>
            <person name="Klingeman D.M."/>
            <person name="Hurt R.A."/>
            <person name="Keller M."/>
            <person name="Xu J."/>
            <person name="Reddy Y.H.K."/>
            <person name="Borovok I."/>
            <person name="Grinberg I.R."/>
            <person name="Lamed R."/>
            <person name="Zhivin O."/>
            <person name="Bayer E.A."/>
            <person name="Brown S.D."/>
        </authorList>
    </citation>
    <scope>NUCLEOTIDE SEQUENCE [LARGE SCALE GENOMIC DNA]</scope>
    <source>
        <strain evidence="8">DSM 2933</strain>
    </source>
</reference>
<feature type="transmembrane region" description="Helical" evidence="6">
    <location>
        <begin position="172"/>
        <end position="197"/>
    </location>
</feature>
<dbReference type="PANTHER" id="PTHR39344">
    <property type="entry name" value="UPF0182 PROTEIN SLL1060"/>
    <property type="match status" value="1"/>
</dbReference>
<protein>
    <submittedName>
        <fullName evidence="7">Uncharacterized protein</fullName>
    </submittedName>
</protein>
<evidence type="ECO:0000256" key="1">
    <source>
        <dbReference type="ARBA" id="ARBA00022475"/>
    </source>
</evidence>